<dbReference type="RefSeq" id="XP_064729528.1">
    <property type="nucleotide sequence ID" value="XM_064875128.1"/>
</dbReference>
<proteinExistence type="predicted"/>
<comment type="caution">
    <text evidence="3">The sequence shown here is derived from an EMBL/GenBank/DDBJ whole genome shotgun (WGS) entry which is preliminary data.</text>
</comment>
<sequence>MEQQLVIFKQFLAIANRADLQDGKQDLRVEGGPKFLHAAFYLSKDKPLHLSLVIRAIKTTIDKSFEAAGFTLSTDNILGIVFYYTDPTGVRMTTKLFDINTPIKANLAADILGNGRSASLSVLLVLKQDAWHKAVSPFVTQISYKDDPMEKARRLGFPPGLLAIAEQECESLKEKSQGSNLDLKFSTLSVENESQDSEIAQLKAELSKLKSIIASAEIDITEVARISPESLAPFLNDYVRNENSRLEAEVAELKSVVESIELEAEELGKFDLACLARHAPAAYSRENSILKAMCDVRQKRIQELEEKLQKQEASARESKERADKAVTAHNEAVKDLIKTSATLTDKKEEFDKLENRFFRRGEYCDRLKARIEELKDNTNRCVRAVVRTSYTMGFTPDQGDLEPKEQKEAEQSPVHSGDVPADVHMTG</sequence>
<keyword evidence="1" id="KW-0175">Coiled coil</keyword>
<dbReference type="EMBL" id="JAVHJV010000007">
    <property type="protein sequence ID" value="KAK5941438.1"/>
    <property type="molecule type" value="Genomic_DNA"/>
</dbReference>
<reference evidence="3 4" key="1">
    <citation type="journal article" date="2023" name="Res Sq">
        <title>Genomic and morphological characterization of Knufia obscura isolated from the Mars 2020 spacecraft assembly facility.</title>
        <authorList>
            <person name="Chander A.M."/>
            <person name="Teixeira M.M."/>
            <person name="Singh N.K."/>
            <person name="Williams M.P."/>
            <person name="Parker C.W."/>
            <person name="Leo P."/>
            <person name="Stajich J.E."/>
            <person name="Torok T."/>
            <person name="Tighe S."/>
            <person name="Mason C.E."/>
            <person name="Venkateswaran K."/>
        </authorList>
    </citation>
    <scope>NUCLEOTIDE SEQUENCE [LARGE SCALE GENOMIC DNA]</scope>
    <source>
        <strain evidence="3 4">CCFEE 5817</strain>
    </source>
</reference>
<feature type="compositionally biased region" description="Basic and acidic residues" evidence="2">
    <location>
        <begin position="401"/>
        <end position="410"/>
    </location>
</feature>
<gene>
    <name evidence="3" type="ORF">PMZ80_006717</name>
</gene>
<evidence type="ECO:0000313" key="3">
    <source>
        <dbReference type="EMBL" id="KAK5941438.1"/>
    </source>
</evidence>
<evidence type="ECO:0000256" key="1">
    <source>
        <dbReference type="SAM" id="Coils"/>
    </source>
</evidence>
<keyword evidence="4" id="KW-1185">Reference proteome</keyword>
<feature type="region of interest" description="Disordered" evidence="2">
    <location>
        <begin position="393"/>
        <end position="427"/>
    </location>
</feature>
<evidence type="ECO:0000313" key="4">
    <source>
        <dbReference type="Proteomes" id="UP001334248"/>
    </source>
</evidence>
<dbReference type="Proteomes" id="UP001334248">
    <property type="component" value="Unassembled WGS sequence"/>
</dbReference>
<dbReference type="GeneID" id="90000166"/>
<feature type="coiled-coil region" evidence="1">
    <location>
        <begin position="192"/>
        <end position="263"/>
    </location>
</feature>
<feature type="coiled-coil region" evidence="1">
    <location>
        <begin position="294"/>
        <end position="384"/>
    </location>
</feature>
<name>A0ABR0RMI1_9EURO</name>
<accession>A0ABR0RMI1</accession>
<evidence type="ECO:0000256" key="2">
    <source>
        <dbReference type="SAM" id="MobiDB-lite"/>
    </source>
</evidence>
<protein>
    <submittedName>
        <fullName evidence="3">Uncharacterized protein</fullName>
    </submittedName>
</protein>
<organism evidence="3 4">
    <name type="scientific">Knufia obscura</name>
    <dbReference type="NCBI Taxonomy" id="1635080"/>
    <lineage>
        <taxon>Eukaryota</taxon>
        <taxon>Fungi</taxon>
        <taxon>Dikarya</taxon>
        <taxon>Ascomycota</taxon>
        <taxon>Pezizomycotina</taxon>
        <taxon>Eurotiomycetes</taxon>
        <taxon>Chaetothyriomycetidae</taxon>
        <taxon>Chaetothyriales</taxon>
        <taxon>Trichomeriaceae</taxon>
        <taxon>Knufia</taxon>
    </lineage>
</organism>